<proteinExistence type="predicted"/>
<keyword evidence="2" id="KW-0472">Membrane</keyword>
<dbReference type="InterPro" id="IPR010559">
    <property type="entry name" value="Sig_transdc_His_kin_internal"/>
</dbReference>
<dbReference type="Gene3D" id="3.30.565.10">
    <property type="entry name" value="Histidine kinase-like ATPase, C-terminal domain"/>
    <property type="match status" value="1"/>
</dbReference>
<dbReference type="PANTHER" id="PTHR34220">
    <property type="entry name" value="SENSOR HISTIDINE KINASE YPDA"/>
    <property type="match status" value="1"/>
</dbReference>
<evidence type="ECO:0000313" key="5">
    <source>
        <dbReference type="EMBL" id="MXP44485.1"/>
    </source>
</evidence>
<feature type="transmembrane region" description="Helical" evidence="2">
    <location>
        <begin position="54"/>
        <end position="74"/>
    </location>
</feature>
<feature type="domain" description="Histidine kinase/HSP90-like ATPase" evidence="3">
    <location>
        <begin position="322"/>
        <end position="422"/>
    </location>
</feature>
<sequence>MNFSESARAVPVRLPVRTVLASMVGLWLCYFLLTTLRGSIVGLEMPYELMWRRALVSVAGVAITFVMWLVLRLFDERGLWAKILAALVLALPAAVLIAQTNQMIFADVETRVIEKMGERQGIRIRRDEAGNVLVDVPGLPGQYDTPDGQTVTGPGVTEPSVGATVTLAPAPTGLDRWRQLSDIALGRYFLLLAWASLYLALLAGAQAKSSERREGEFRRAAKAAELRSLRYQVNPHFLFNTLNSLSAMVMTGKADKAEEMIQSISNFYRYSLADDPTSDVELAEEFELQQHYLQIEQVRFPERLITRYDLPPELAQTRVPGMILQPLIENSVKYAVAPFNQPVTITLAARAEYGRLVVSVSDDGPGHNGRSRDGEAGENGAPGFGIGLANVRDRLEARFGKEASITSGPTRHGYLTELRLPLVTHG</sequence>
<name>A0A845B1N5_9SPHN</name>
<dbReference type="Pfam" id="PF02518">
    <property type="entry name" value="HATPase_c"/>
    <property type="match status" value="1"/>
</dbReference>
<dbReference type="Proteomes" id="UP000431922">
    <property type="component" value="Unassembled WGS sequence"/>
</dbReference>
<dbReference type="InterPro" id="IPR036890">
    <property type="entry name" value="HATPase_C_sf"/>
</dbReference>
<evidence type="ECO:0000313" key="6">
    <source>
        <dbReference type="Proteomes" id="UP000431922"/>
    </source>
</evidence>
<keyword evidence="5" id="KW-0418">Kinase</keyword>
<feature type="region of interest" description="Disordered" evidence="1">
    <location>
        <begin position="361"/>
        <end position="383"/>
    </location>
</feature>
<accession>A0A845B1N5</accession>
<dbReference type="Pfam" id="PF06580">
    <property type="entry name" value="His_kinase"/>
    <property type="match status" value="1"/>
</dbReference>
<organism evidence="5 6">
    <name type="scientific">Allopontixanthobacter sediminis</name>
    <dbReference type="NCBI Taxonomy" id="1689985"/>
    <lineage>
        <taxon>Bacteria</taxon>
        <taxon>Pseudomonadati</taxon>
        <taxon>Pseudomonadota</taxon>
        <taxon>Alphaproteobacteria</taxon>
        <taxon>Sphingomonadales</taxon>
        <taxon>Erythrobacteraceae</taxon>
        <taxon>Allopontixanthobacter</taxon>
    </lineage>
</organism>
<evidence type="ECO:0000256" key="1">
    <source>
        <dbReference type="SAM" id="MobiDB-lite"/>
    </source>
</evidence>
<keyword evidence="6" id="KW-1185">Reference proteome</keyword>
<keyword evidence="2" id="KW-1133">Transmembrane helix</keyword>
<evidence type="ECO:0000256" key="2">
    <source>
        <dbReference type="SAM" id="Phobius"/>
    </source>
</evidence>
<dbReference type="InterPro" id="IPR003594">
    <property type="entry name" value="HATPase_dom"/>
</dbReference>
<evidence type="ECO:0000259" key="4">
    <source>
        <dbReference type="Pfam" id="PF06580"/>
    </source>
</evidence>
<comment type="caution">
    <text evidence="5">The sequence shown here is derived from an EMBL/GenBank/DDBJ whole genome shotgun (WGS) entry which is preliminary data.</text>
</comment>
<keyword evidence="5" id="KW-0808">Transferase</keyword>
<gene>
    <name evidence="5" type="ORF">GRI65_08450</name>
</gene>
<feature type="domain" description="Signal transduction histidine kinase internal region" evidence="4">
    <location>
        <begin position="224"/>
        <end position="304"/>
    </location>
</feature>
<feature type="transmembrane region" description="Helical" evidence="2">
    <location>
        <begin position="185"/>
        <end position="205"/>
    </location>
</feature>
<dbReference type="InterPro" id="IPR050640">
    <property type="entry name" value="Bact_2-comp_sensor_kinase"/>
</dbReference>
<reference evidence="5 6" key="1">
    <citation type="submission" date="2019-12" db="EMBL/GenBank/DDBJ databases">
        <title>Genomic-based taxomic classification of the family Erythrobacteraceae.</title>
        <authorList>
            <person name="Xu L."/>
        </authorList>
    </citation>
    <scope>NUCLEOTIDE SEQUENCE [LARGE SCALE GENOMIC DNA]</scope>
    <source>
        <strain evidence="5 6">KCTC 42453</strain>
    </source>
</reference>
<keyword evidence="2" id="KW-0812">Transmembrane</keyword>
<dbReference type="OrthoDB" id="2514702at2"/>
<dbReference type="AlphaFoldDB" id="A0A845B1N5"/>
<dbReference type="EMBL" id="WTYL01000002">
    <property type="protein sequence ID" value="MXP44485.1"/>
    <property type="molecule type" value="Genomic_DNA"/>
</dbReference>
<dbReference type="GO" id="GO:0000155">
    <property type="term" value="F:phosphorelay sensor kinase activity"/>
    <property type="evidence" value="ECO:0007669"/>
    <property type="project" value="InterPro"/>
</dbReference>
<dbReference type="PANTHER" id="PTHR34220:SF7">
    <property type="entry name" value="SENSOR HISTIDINE KINASE YPDA"/>
    <property type="match status" value="1"/>
</dbReference>
<feature type="transmembrane region" description="Helical" evidence="2">
    <location>
        <begin position="14"/>
        <end position="33"/>
    </location>
</feature>
<dbReference type="SUPFAM" id="SSF55874">
    <property type="entry name" value="ATPase domain of HSP90 chaperone/DNA topoisomerase II/histidine kinase"/>
    <property type="match status" value="1"/>
</dbReference>
<dbReference type="GO" id="GO:0016020">
    <property type="term" value="C:membrane"/>
    <property type="evidence" value="ECO:0007669"/>
    <property type="project" value="InterPro"/>
</dbReference>
<evidence type="ECO:0000259" key="3">
    <source>
        <dbReference type="Pfam" id="PF02518"/>
    </source>
</evidence>
<protein>
    <submittedName>
        <fullName evidence="5">Sensor histidine kinase</fullName>
    </submittedName>
</protein>
<feature type="transmembrane region" description="Helical" evidence="2">
    <location>
        <begin position="80"/>
        <end position="98"/>
    </location>
</feature>